<reference evidence="2" key="2">
    <citation type="submission" date="2023-03" db="EMBL/GenBank/DDBJ databases">
        <authorList>
            <person name="Zhang Z."/>
        </authorList>
    </citation>
    <scope>NUCLEOTIDE SEQUENCE</scope>
    <source>
        <strain evidence="2">DSA</strain>
    </source>
</reference>
<feature type="transmembrane region" description="Helical" evidence="1">
    <location>
        <begin position="122"/>
        <end position="139"/>
    </location>
</feature>
<dbReference type="RefSeq" id="WP_304542303.1">
    <property type="nucleotide sequence ID" value="NZ_JARPTC010000011.1"/>
</dbReference>
<accession>A0AAW7ZBU4</accession>
<reference evidence="2" key="1">
    <citation type="journal article" date="2023" name="J. Hazard. Mater.">
        <title>Anaerobic biodegradation of pyrene and benzo[a]pyrene by a new sulfate-reducing Desulforamulus aquiferis strain DSA.</title>
        <authorList>
            <person name="Zhang Z."/>
            <person name="Sun J."/>
            <person name="Gong X."/>
            <person name="Wang C."/>
            <person name="Wang H."/>
        </authorList>
    </citation>
    <scope>NUCLEOTIDE SEQUENCE</scope>
    <source>
        <strain evidence="2">DSA</strain>
    </source>
</reference>
<dbReference type="AlphaFoldDB" id="A0AAW7ZBU4"/>
<comment type="caution">
    <text evidence="2">The sequence shown here is derived from an EMBL/GenBank/DDBJ whole genome shotgun (WGS) entry which is preliminary data.</text>
</comment>
<proteinExistence type="predicted"/>
<keyword evidence="3" id="KW-1185">Reference proteome</keyword>
<keyword evidence="1" id="KW-0812">Transmembrane</keyword>
<feature type="transmembrane region" description="Helical" evidence="1">
    <location>
        <begin position="27"/>
        <end position="46"/>
    </location>
</feature>
<keyword evidence="1" id="KW-1133">Transmembrane helix</keyword>
<name>A0AAW7ZBU4_9FIRM</name>
<gene>
    <name evidence="2" type="ORF">P6N53_07995</name>
</gene>
<evidence type="ECO:0000313" key="2">
    <source>
        <dbReference type="EMBL" id="MDO7787157.1"/>
    </source>
</evidence>
<evidence type="ECO:0000256" key="1">
    <source>
        <dbReference type="SAM" id="Phobius"/>
    </source>
</evidence>
<dbReference type="Proteomes" id="UP001172911">
    <property type="component" value="Unassembled WGS sequence"/>
</dbReference>
<feature type="transmembrane region" description="Helical" evidence="1">
    <location>
        <begin position="58"/>
        <end position="82"/>
    </location>
</feature>
<evidence type="ECO:0000313" key="3">
    <source>
        <dbReference type="Proteomes" id="UP001172911"/>
    </source>
</evidence>
<protein>
    <recommendedName>
        <fullName evidence="4">Lycopene cyclase domain-containing protein</fullName>
    </recommendedName>
</protein>
<organism evidence="2 3">
    <name type="scientific">Desulforamulus aquiferis</name>
    <dbReference type="NCBI Taxonomy" id="1397668"/>
    <lineage>
        <taxon>Bacteria</taxon>
        <taxon>Bacillati</taxon>
        <taxon>Bacillota</taxon>
        <taxon>Clostridia</taxon>
        <taxon>Eubacteriales</taxon>
        <taxon>Peptococcaceae</taxon>
        <taxon>Desulforamulus</taxon>
    </lineage>
</organism>
<dbReference type="EMBL" id="JARPTC010000011">
    <property type="protein sequence ID" value="MDO7787157.1"/>
    <property type="molecule type" value="Genomic_DNA"/>
</dbReference>
<keyword evidence="1" id="KW-0472">Membrane</keyword>
<sequence length="170" mass="20176">MGHLLLWLLLIAPWFLLIPLDSRRVKRFLAVAFFTTIIDTIYFQVAQVLNWWTITDNVFFLTHVSAFTYGFLPVATILVFYYTYPNLLLFSGVNIALQALQAFIVSPMIFEQLGLYRMHMSSFAFFTLLLSHIPIIYIFQKWYENAYIEDTETESPDRIPNWLRFKQKIR</sequence>
<feature type="transmembrane region" description="Helical" evidence="1">
    <location>
        <begin position="88"/>
        <end position="110"/>
    </location>
</feature>
<evidence type="ECO:0008006" key="4">
    <source>
        <dbReference type="Google" id="ProtNLM"/>
    </source>
</evidence>